<feature type="domain" description="UvrD-like helicase ATP-binding" evidence="12">
    <location>
        <begin position="465"/>
        <end position="738"/>
    </location>
</feature>
<dbReference type="InterPro" id="IPR007630">
    <property type="entry name" value="RNA_pol_sigma70_r4"/>
</dbReference>
<dbReference type="PROSITE" id="PS51198">
    <property type="entry name" value="UVRD_HELICASE_ATP_BIND"/>
    <property type="match status" value="1"/>
</dbReference>
<name>A0A919RFY8_9ACTN</name>
<dbReference type="RefSeq" id="WP_204022102.1">
    <property type="nucleotide sequence ID" value="NZ_BOOW01000008.1"/>
</dbReference>
<dbReference type="InterPro" id="IPR014017">
    <property type="entry name" value="DNA_helicase_UvrD-like_C"/>
</dbReference>
<dbReference type="PROSITE" id="PS00716">
    <property type="entry name" value="SIGMA70_2"/>
    <property type="match status" value="1"/>
</dbReference>
<dbReference type="GO" id="GO:0005524">
    <property type="term" value="F:ATP binding"/>
    <property type="evidence" value="ECO:0007669"/>
    <property type="project" value="UniProtKB-UniRule"/>
</dbReference>
<dbReference type="InterPro" id="IPR014284">
    <property type="entry name" value="RNA_pol_sigma-70_dom"/>
</dbReference>
<dbReference type="InterPro" id="IPR000943">
    <property type="entry name" value="RNA_pol_sigma70"/>
</dbReference>
<evidence type="ECO:0000256" key="10">
    <source>
        <dbReference type="RuleBase" id="RU362124"/>
    </source>
</evidence>
<organism evidence="13 14">
    <name type="scientific">Sinosporangium siamense</name>
    <dbReference type="NCBI Taxonomy" id="1367973"/>
    <lineage>
        <taxon>Bacteria</taxon>
        <taxon>Bacillati</taxon>
        <taxon>Actinomycetota</taxon>
        <taxon>Actinomycetes</taxon>
        <taxon>Streptosporangiales</taxon>
        <taxon>Streptosporangiaceae</taxon>
        <taxon>Sinosporangium</taxon>
    </lineage>
</organism>
<sequence>MTLTGDLTDPQSDRERPPSDQVAAARRLLAADRHRADPSSRLLTADEEVGLALLMRDGGGEPAEGFAAALPSGDERRAAFDALVIHNLRLVRGLARSHLGRGLEFDDLVHHGALGLMRAVEKFDPAAGTEFSTYATWWVRRRMSRAVADEGTLIRVPVHLHEVLRKVQSALSRLLERAGTAEPPQVAAEAGVPVDTATLALRVALPVESLDALNPDEVEHEVWPRGAVPGPEEVLDGRFGREWVECLLAPLPARDADVVRRRVGIVDGVPQTLEDIGQSYGISRERVRQLEKRALGELRERVHAAPGVRRVAAGSAARLAVSGEFLAAYARLAPRLRRRVDTAVTAFQKDVDRWLERLECPREARDPRVRLLPVGMTGASAPQWSVVVLKSGDVHTLVTVSPPGETAELVRLREFPGEMPADPAKELDGQPERPDRLEPPAVIVDGPEELRGALAHPFVVWRTFLHPDQRKIAYRESYTGPVQVSGGAGTGKTMIALHRASYLAHRAARDGGTVLLTTFARNLADALDRRLAHLIDDADIYERVEVSSVDRLAARVVRGEMGRHPQMVAGHELEREWGPAAREAGLPYGGAFLVREWEQVMLAQRITTEEEYLSCARPGRGSGLPRSRRTAVWRLVHRLTGELEAAGRRTYLQLADEAARILAGRGERPYHHIVVDEAQDLHPAQWRLLRAAVGEGPDDLFLVGDPHQRIHNHRVSLSALGINVRGRGVRVKVNYRTTQEILAWAVPLLGGAAVQGLDGTADDLAGYASPVHGDKPRVHAAADDEAELSELVAQVGAWMNAGVDPVSIAVTARFFRLARRAHEALGAAGIPATFMGGSDERDAVQVGTMHKAKGLEFRCVAVIGASAELIPNPGVLTPEGEDPVSRALDLQRERNLLFVACTRARDQLYVSHVGAPSPFIGEQDGR</sequence>
<feature type="compositionally biased region" description="Basic and acidic residues" evidence="11">
    <location>
        <begin position="423"/>
        <end position="438"/>
    </location>
</feature>
<evidence type="ECO:0000259" key="12">
    <source>
        <dbReference type="PROSITE" id="PS51198"/>
    </source>
</evidence>
<dbReference type="InterPro" id="IPR007627">
    <property type="entry name" value="RNA_pol_sigma70_r2"/>
</dbReference>
<keyword evidence="7 10" id="KW-0238">DNA-binding</keyword>
<gene>
    <name evidence="13" type="ORF">Ssi02_13200</name>
</gene>
<protein>
    <recommendedName>
        <fullName evidence="10">RNA polymerase sigma factor</fullName>
    </recommendedName>
</protein>
<dbReference type="SUPFAM" id="SSF88659">
    <property type="entry name" value="Sigma3 and sigma4 domains of RNA polymerase sigma factors"/>
    <property type="match status" value="1"/>
</dbReference>
<proteinExistence type="inferred from homology"/>
<dbReference type="Pfam" id="PF13245">
    <property type="entry name" value="AAA_19"/>
    <property type="match status" value="1"/>
</dbReference>
<evidence type="ECO:0000256" key="4">
    <source>
        <dbReference type="ARBA" id="ARBA00022840"/>
    </source>
</evidence>
<keyword evidence="6 10" id="KW-0731">Sigma factor</keyword>
<evidence type="ECO:0000256" key="5">
    <source>
        <dbReference type="ARBA" id="ARBA00023015"/>
    </source>
</evidence>
<dbReference type="NCBIfam" id="TIGR02937">
    <property type="entry name" value="sigma70-ECF"/>
    <property type="match status" value="1"/>
</dbReference>
<dbReference type="PROSITE" id="PS00715">
    <property type="entry name" value="SIGMA70_1"/>
    <property type="match status" value="1"/>
</dbReference>
<dbReference type="Pfam" id="PF13361">
    <property type="entry name" value="UvrD_C"/>
    <property type="match status" value="1"/>
</dbReference>
<dbReference type="GO" id="GO:0006352">
    <property type="term" value="P:DNA-templated transcription initiation"/>
    <property type="evidence" value="ECO:0007669"/>
    <property type="project" value="InterPro"/>
</dbReference>
<dbReference type="SUPFAM" id="SSF88946">
    <property type="entry name" value="Sigma2 domain of RNA polymerase sigma factors"/>
    <property type="match status" value="1"/>
</dbReference>
<dbReference type="GO" id="GO:0016987">
    <property type="term" value="F:sigma factor activity"/>
    <property type="evidence" value="ECO:0007669"/>
    <property type="project" value="UniProtKB-KW"/>
</dbReference>
<feature type="binding site" evidence="9">
    <location>
        <begin position="486"/>
        <end position="493"/>
    </location>
    <ligand>
        <name>ATP</name>
        <dbReference type="ChEBI" id="CHEBI:30616"/>
    </ligand>
</feature>
<evidence type="ECO:0000256" key="6">
    <source>
        <dbReference type="ARBA" id="ARBA00023082"/>
    </source>
</evidence>
<dbReference type="GO" id="GO:0004386">
    <property type="term" value="F:helicase activity"/>
    <property type="evidence" value="ECO:0007669"/>
    <property type="project" value="UniProtKB-UniRule"/>
</dbReference>
<dbReference type="CDD" id="cd06171">
    <property type="entry name" value="Sigma70_r4"/>
    <property type="match status" value="1"/>
</dbReference>
<comment type="function">
    <text evidence="10">Sigma factors are initiation factors that promote the attachment of RNA polymerase to specific initiation sites and are then released.</text>
</comment>
<dbReference type="InterPro" id="IPR013324">
    <property type="entry name" value="RNA_pol_sigma_r3/r4-like"/>
</dbReference>
<dbReference type="Pfam" id="PF04545">
    <property type="entry name" value="Sigma70_r4"/>
    <property type="match status" value="1"/>
</dbReference>
<dbReference type="Gene3D" id="3.40.50.300">
    <property type="entry name" value="P-loop containing nucleotide triphosphate hydrolases"/>
    <property type="match status" value="2"/>
</dbReference>
<dbReference type="Gene3D" id="1.10.601.10">
    <property type="entry name" value="RNA Polymerase Primary Sigma Factor"/>
    <property type="match status" value="1"/>
</dbReference>
<dbReference type="SUPFAM" id="SSF52540">
    <property type="entry name" value="P-loop containing nucleoside triphosphate hydrolases"/>
    <property type="match status" value="1"/>
</dbReference>
<evidence type="ECO:0000256" key="1">
    <source>
        <dbReference type="ARBA" id="ARBA00022741"/>
    </source>
</evidence>
<evidence type="ECO:0000256" key="8">
    <source>
        <dbReference type="ARBA" id="ARBA00023163"/>
    </source>
</evidence>
<keyword evidence="3 9" id="KW-0347">Helicase</keyword>
<dbReference type="PANTHER" id="PTHR30603:SF47">
    <property type="entry name" value="RNA POLYMERASE SIGMA FACTOR SIGD, CHLOROPLASTIC"/>
    <property type="match status" value="1"/>
</dbReference>
<dbReference type="Gene3D" id="1.10.10.10">
    <property type="entry name" value="Winged helix-like DNA-binding domain superfamily/Winged helix DNA-binding domain"/>
    <property type="match status" value="1"/>
</dbReference>
<evidence type="ECO:0000256" key="2">
    <source>
        <dbReference type="ARBA" id="ARBA00022801"/>
    </source>
</evidence>
<feature type="region of interest" description="Disordered" evidence="11">
    <location>
        <begin position="1"/>
        <end position="21"/>
    </location>
</feature>
<dbReference type="InterPro" id="IPR014016">
    <property type="entry name" value="UvrD-like_ATP-bd"/>
</dbReference>
<dbReference type="InterPro" id="IPR027417">
    <property type="entry name" value="P-loop_NTPase"/>
</dbReference>
<dbReference type="InterPro" id="IPR036388">
    <property type="entry name" value="WH-like_DNA-bd_sf"/>
</dbReference>
<keyword evidence="4 9" id="KW-0067">ATP-binding</keyword>
<dbReference type="AlphaFoldDB" id="A0A919RFY8"/>
<dbReference type="PANTHER" id="PTHR30603">
    <property type="entry name" value="RNA POLYMERASE SIGMA FACTOR RPO"/>
    <property type="match status" value="1"/>
</dbReference>
<dbReference type="PRINTS" id="PR00046">
    <property type="entry name" value="SIGMA70FCT"/>
</dbReference>
<evidence type="ECO:0000256" key="11">
    <source>
        <dbReference type="SAM" id="MobiDB-lite"/>
    </source>
</evidence>
<dbReference type="EMBL" id="BOOW01000008">
    <property type="protein sequence ID" value="GII91089.1"/>
    <property type="molecule type" value="Genomic_DNA"/>
</dbReference>
<accession>A0A919RFY8</accession>
<evidence type="ECO:0000256" key="7">
    <source>
        <dbReference type="ARBA" id="ARBA00023125"/>
    </source>
</evidence>
<dbReference type="InterPro" id="IPR050239">
    <property type="entry name" value="Sigma-70_RNA_pol_init_factors"/>
</dbReference>
<dbReference type="Pfam" id="PF04542">
    <property type="entry name" value="Sigma70_r2"/>
    <property type="match status" value="1"/>
</dbReference>
<evidence type="ECO:0000313" key="13">
    <source>
        <dbReference type="EMBL" id="GII91089.1"/>
    </source>
</evidence>
<comment type="similarity">
    <text evidence="10">Belongs to the sigma-70 factor family.</text>
</comment>
<dbReference type="InterPro" id="IPR013325">
    <property type="entry name" value="RNA_pol_sigma_r2"/>
</dbReference>
<dbReference type="GO" id="GO:0016787">
    <property type="term" value="F:hydrolase activity"/>
    <property type="evidence" value="ECO:0007669"/>
    <property type="project" value="UniProtKB-UniRule"/>
</dbReference>
<evidence type="ECO:0000313" key="14">
    <source>
        <dbReference type="Proteomes" id="UP000606172"/>
    </source>
</evidence>
<keyword evidence="2 9" id="KW-0378">Hydrolase</keyword>
<evidence type="ECO:0000256" key="9">
    <source>
        <dbReference type="PROSITE-ProRule" id="PRU00560"/>
    </source>
</evidence>
<dbReference type="Proteomes" id="UP000606172">
    <property type="component" value="Unassembled WGS sequence"/>
</dbReference>
<keyword evidence="1 9" id="KW-0547">Nucleotide-binding</keyword>
<keyword evidence="5 10" id="KW-0805">Transcription regulation</keyword>
<keyword evidence="8 10" id="KW-0804">Transcription</keyword>
<evidence type="ECO:0000256" key="3">
    <source>
        <dbReference type="ARBA" id="ARBA00022806"/>
    </source>
</evidence>
<reference evidence="13" key="1">
    <citation type="submission" date="2021-01" db="EMBL/GenBank/DDBJ databases">
        <title>Whole genome shotgun sequence of Sinosporangium siamense NBRC 109515.</title>
        <authorList>
            <person name="Komaki H."/>
            <person name="Tamura T."/>
        </authorList>
    </citation>
    <scope>NUCLEOTIDE SEQUENCE</scope>
    <source>
        <strain evidence="13">NBRC 109515</strain>
    </source>
</reference>
<keyword evidence="14" id="KW-1185">Reference proteome</keyword>
<comment type="caution">
    <text evidence="13">The sequence shown here is derived from an EMBL/GenBank/DDBJ whole genome shotgun (WGS) entry which is preliminary data.</text>
</comment>
<dbReference type="GO" id="GO:0003677">
    <property type="term" value="F:DNA binding"/>
    <property type="evidence" value="ECO:0007669"/>
    <property type="project" value="UniProtKB-KW"/>
</dbReference>
<feature type="region of interest" description="Disordered" evidence="11">
    <location>
        <begin position="418"/>
        <end position="438"/>
    </location>
</feature>